<protein>
    <submittedName>
        <fullName evidence="1">Uncharacterized protein</fullName>
    </submittedName>
</protein>
<comment type="caution">
    <text evidence="1">The sequence shown here is derived from an EMBL/GenBank/DDBJ whole genome shotgun (WGS) entry which is preliminary data.</text>
</comment>
<accession>A0ACC1R1L0</accession>
<name>A0ACC1R1L0_9HYPO</name>
<dbReference type="EMBL" id="JANAKD010000274">
    <property type="protein sequence ID" value="KAJ3495497.1"/>
    <property type="molecule type" value="Genomic_DNA"/>
</dbReference>
<reference evidence="1" key="1">
    <citation type="submission" date="2022-07" db="EMBL/GenBank/DDBJ databases">
        <title>Genome Sequence of Lecanicillium saksenae.</title>
        <authorList>
            <person name="Buettner E."/>
        </authorList>
    </citation>
    <scope>NUCLEOTIDE SEQUENCE</scope>
    <source>
        <strain evidence="1">VT-O1</strain>
    </source>
</reference>
<evidence type="ECO:0000313" key="2">
    <source>
        <dbReference type="Proteomes" id="UP001148737"/>
    </source>
</evidence>
<evidence type="ECO:0000313" key="1">
    <source>
        <dbReference type="EMBL" id="KAJ3495497.1"/>
    </source>
</evidence>
<keyword evidence="2" id="KW-1185">Reference proteome</keyword>
<sequence>MPELDHVPSTFDPCVIPLGAAAPMLDFEPHLLTTMNRLSKPGSRYYSIADYHEKYKSGQLTPLQVARTILSLVNKPGSYDDAWADSHGMDHLVLEAAKASTERYAAGKPLGVMDGVPIGIKDDTDVKGYINHIGMKYNASAPCFTPKTESAWPVRMLQEAGAVIIGKNCMHELGSDTNGLNVAQGTPTNHCNNDYYPGGSSSGGGSAVSAGVVPLCIGTDAGGSIRLPASFGGVYGLKPSHHRTMRMASTMCVTGPIAASASDLTIAYRLMSQPNPACPTQGKFGLSIPPQPSSKRVMGIYRDWWNAADAPVKKLCDQAVAYFSEMHGYEVVDISIPHLCQAQLAHSIICSVEMAEAARRRASDWLSLCAPTNNLIMPVAANTSAADLIKFNALRTVVMQHLAFLFQKHPGLLIVTPTTPLTGWPRSAGDQAYGLSDLGITTRNMSYIFLANMTGTPSVTVPIGYTEPEQGKGKLPVSLLATGEWGSEEQLLAWARQAEEYLHDAYEDGRRRPETWADVLTLAKEGDVNA</sequence>
<gene>
    <name evidence="1" type="ORF">NLG97_g3352</name>
</gene>
<dbReference type="Proteomes" id="UP001148737">
    <property type="component" value="Unassembled WGS sequence"/>
</dbReference>
<proteinExistence type="predicted"/>
<organism evidence="1 2">
    <name type="scientific">Lecanicillium saksenae</name>
    <dbReference type="NCBI Taxonomy" id="468837"/>
    <lineage>
        <taxon>Eukaryota</taxon>
        <taxon>Fungi</taxon>
        <taxon>Dikarya</taxon>
        <taxon>Ascomycota</taxon>
        <taxon>Pezizomycotina</taxon>
        <taxon>Sordariomycetes</taxon>
        <taxon>Hypocreomycetidae</taxon>
        <taxon>Hypocreales</taxon>
        <taxon>Cordycipitaceae</taxon>
        <taxon>Lecanicillium</taxon>
    </lineage>
</organism>